<evidence type="ECO:0000313" key="10">
    <source>
        <dbReference type="Proteomes" id="UP000261420"/>
    </source>
</evidence>
<dbReference type="GeneTree" id="ENSGT00630000089884"/>
<dbReference type="InterPro" id="IPR046439">
    <property type="entry name" value="ZF_RZ_dom"/>
</dbReference>
<dbReference type="Proteomes" id="UP000261420">
    <property type="component" value="Unplaced"/>
</dbReference>
<dbReference type="PANTHER" id="PTHR22605">
    <property type="entry name" value="RZ-TYPE DOMAIN-CONTAINING PROTEIN"/>
    <property type="match status" value="1"/>
</dbReference>
<evidence type="ECO:0000256" key="2">
    <source>
        <dbReference type="ARBA" id="ARBA00022490"/>
    </source>
</evidence>
<dbReference type="GO" id="GO:0008270">
    <property type="term" value="F:zinc ion binding"/>
    <property type="evidence" value="ECO:0007669"/>
    <property type="project" value="UniProtKB-KW"/>
</dbReference>
<dbReference type="InterPro" id="IPR013083">
    <property type="entry name" value="Znf_RING/FYVE/PHD"/>
</dbReference>
<dbReference type="PANTHER" id="PTHR22605:SF18">
    <property type="entry name" value="E3 UBIQUITIN-PROTEIN LIGASE RNF213-ALPHA"/>
    <property type="match status" value="1"/>
</dbReference>
<keyword evidence="10" id="KW-1185">Reference proteome</keyword>
<dbReference type="GO" id="GO:0002376">
    <property type="term" value="P:immune system process"/>
    <property type="evidence" value="ECO:0007669"/>
    <property type="project" value="UniProtKB-KW"/>
</dbReference>
<feature type="domain" description="RZ-type" evidence="8">
    <location>
        <begin position="1026"/>
        <end position="1099"/>
    </location>
</feature>
<evidence type="ECO:0000256" key="7">
    <source>
        <dbReference type="SAM" id="MobiDB-lite"/>
    </source>
</evidence>
<dbReference type="GO" id="GO:0005730">
    <property type="term" value="C:nucleolus"/>
    <property type="evidence" value="ECO:0007669"/>
    <property type="project" value="TreeGrafter"/>
</dbReference>
<evidence type="ECO:0000313" key="9">
    <source>
        <dbReference type="Ensembl" id="ENSSDUP00000013159.1"/>
    </source>
</evidence>
<feature type="region of interest" description="Disordered" evidence="7">
    <location>
        <begin position="1096"/>
        <end position="1117"/>
    </location>
</feature>
<dbReference type="PROSITE" id="PS51981">
    <property type="entry name" value="ZF_RZ"/>
    <property type="match status" value="1"/>
</dbReference>
<accession>A0A3B4U3I8</accession>
<dbReference type="Ensembl" id="ENSSDUT00000013400.1">
    <property type="protein sequence ID" value="ENSSDUP00000013159.1"/>
    <property type="gene ID" value="ENSSDUG00000009495.1"/>
</dbReference>
<dbReference type="GO" id="GO:0006511">
    <property type="term" value="P:ubiquitin-dependent protein catabolic process"/>
    <property type="evidence" value="ECO:0007669"/>
    <property type="project" value="TreeGrafter"/>
</dbReference>
<dbReference type="GO" id="GO:0002040">
    <property type="term" value="P:sprouting angiogenesis"/>
    <property type="evidence" value="ECO:0007669"/>
    <property type="project" value="TreeGrafter"/>
</dbReference>
<evidence type="ECO:0000256" key="5">
    <source>
        <dbReference type="ARBA" id="ARBA00022833"/>
    </source>
</evidence>
<dbReference type="GO" id="GO:0004842">
    <property type="term" value="F:ubiquitin-protein transferase activity"/>
    <property type="evidence" value="ECO:0007669"/>
    <property type="project" value="InterPro"/>
</dbReference>
<keyword evidence="3" id="KW-0479">Metal-binding</keyword>
<organism evidence="9 10">
    <name type="scientific">Seriola dumerili</name>
    <name type="common">Greater amberjack</name>
    <name type="synonym">Caranx dumerili</name>
    <dbReference type="NCBI Taxonomy" id="41447"/>
    <lineage>
        <taxon>Eukaryota</taxon>
        <taxon>Metazoa</taxon>
        <taxon>Chordata</taxon>
        <taxon>Craniata</taxon>
        <taxon>Vertebrata</taxon>
        <taxon>Euteleostomi</taxon>
        <taxon>Actinopterygii</taxon>
        <taxon>Neopterygii</taxon>
        <taxon>Teleostei</taxon>
        <taxon>Neoteleostei</taxon>
        <taxon>Acanthomorphata</taxon>
        <taxon>Carangaria</taxon>
        <taxon>Carangiformes</taxon>
        <taxon>Carangidae</taxon>
        <taxon>Seriola</taxon>
    </lineage>
</organism>
<evidence type="ECO:0000256" key="1">
    <source>
        <dbReference type="ARBA" id="ARBA00004496"/>
    </source>
</evidence>
<keyword evidence="2" id="KW-0963">Cytoplasm</keyword>
<dbReference type="SUPFAM" id="SSF57850">
    <property type="entry name" value="RING/U-box"/>
    <property type="match status" value="1"/>
</dbReference>
<dbReference type="STRING" id="41447.ENSSDUP00000013159"/>
<evidence type="ECO:0000256" key="3">
    <source>
        <dbReference type="ARBA" id="ARBA00022723"/>
    </source>
</evidence>
<evidence type="ECO:0000256" key="4">
    <source>
        <dbReference type="ARBA" id="ARBA00022771"/>
    </source>
</evidence>
<dbReference type="GO" id="GO:2000051">
    <property type="term" value="P:negative regulation of non-canonical Wnt signaling pathway"/>
    <property type="evidence" value="ECO:0007669"/>
    <property type="project" value="TreeGrafter"/>
</dbReference>
<dbReference type="OMA" id="HRKTTGV"/>
<reference evidence="9" key="2">
    <citation type="submission" date="2025-09" db="UniProtKB">
        <authorList>
            <consortium name="Ensembl"/>
        </authorList>
    </citation>
    <scope>IDENTIFICATION</scope>
</reference>
<keyword evidence="5" id="KW-0862">Zinc</keyword>
<dbReference type="Gene3D" id="3.30.40.10">
    <property type="entry name" value="Zinc/RING finger domain, C3HC4 (zinc finger)"/>
    <property type="match status" value="1"/>
</dbReference>
<comment type="subcellular location">
    <subcellularLocation>
        <location evidence="1">Cytoplasm</location>
    </subcellularLocation>
</comment>
<sequence length="1730" mass="199275">METGQTVVLLNLQNLYESLYDALNQYYVTLGGQKYVDLGLGTHRVKCRVHKNFRLIVIEEKEVVYKQFPIPLINRLEKHYLDMKTVLSDEQEYIASQLQEWVDDFVSLSRQHSTKKQYVPSDVFIGYHSDTCSSVVLQVTKNHSDETDAQTMLDKAKNTLLNCATPDSVVRLDKSRLPDEETEHLTEEYVKEEMHRSLGDYIVYHTQHLKLPSFFFTEVTTFSRLLTAGDTQELQNVTKLDYIKLLSLQQFDTEYSFLKEIREFLGSTHEDKVLIIQTEYDEDSHRKNILSSAKYSCINEMSKWATTDNTKTFVYFVSKLPRIEGGTSYVGFQGGPWMSVHIDDLRRSKEFVSDVHSLKNLHISDLFEDPPEGNSLNTFFFFLKNVIYLKHTLWRKIQAVVTPLLANLVSVIDRDCNLDLLFDGDDVRNLWLEIFGSKEMLHVPYTDSPLFFAAHSPGHFRDLFLNTPLGSYMAKNVNEKMGKEFLERYLQDFVSMTMKVPSDEELKVRLLCQALASCVDEIQRRKKDEDELSLPHIHIAYHFYQSRLQNLSWMISLHPEIVYALRRNQHIRHCPEMVLDVLAAKACVEYLGSPDLHTDALCQRWLKQVKRLQASLELICSQQNTKQYGERCRERLRDVGNGWKRIYILSLFVEHMLLGFHHEENCLRELVFSNIQTLSRVKPQDPVGLPCDHICCLPCIKASLDAGRPSCPNCRQQLQNDFQPHVSEDIRNAEFRRRCNGFFIDMLSTVCFKDNIPPTQGVITHLLSCMRVETEDEQIHTKDLSPFKECPDNNPVVRSVILKLLLKFSFDDVKEYLQQHLSSVEESRFVDEGDEAELYALYINCLEVKTSFEQRYNCNPSYSSYISVFLLLYLHSWCEQNEDGGQMDQYLVYGEEYKAVRDAVAKAVVDGDVECTAPPRNRTVFILLALFREVTTLYRSDNMGFHPTPERCQAFGDFIQGSRYLHQREVRDFASALVHNRLGALTIHPGNTIVGNAVIELTIHLAAVLLTGTHLLLMPLKQLGLFPENMQVSFIYAVPVNLSSWTSEQNDLICYVSLQCGLPMQRGQCLECGQEVGGEQHRALPGFTPIQLPQDRTRTGHILGDPERRNNPDALDTKNMSLTPFTLVRLVTHLAMLLGTSEKSQSVQHIIQSPVEDVCLFLTQHIMKDLDQLSQALGRGVDDTITTAHLVLRSLLDLQQANHSGIDQYLTTKESRNSWETTMAAEIMTSQLKFLQEGKGSIRTDSRVSSNFIMRTTFGDDCTFLTSLPQGSQVHSTAVWSCRERLSLLSLKHTMEHNDQKEELPLLWRFLQKEREFRQIKFLPDIVILQKRLVRKFQNASDQIAGSITEFIEKTWYEKRIDIFLKTWNLLRVSVTSSEMKIPDEFCSEDLDLDSDLQYLLPRRQGPGLCATGLVSYLVALQNELVYAVDSHTREDSRLSVAELAEQHVIRYDVEKDLLPLVLSNCQYNLERGHETISQYDLPRIQQQILTRFLQGKPLITCTGIPTLVKTQERDNETIFKAVKGKVHQEPLSSLIRNAVSRELESYSEVCEAFRIMELLLGFLSVTGGDPMMKLVTYLEDVLKMTLYSAVLFLQTLSRCTLRHCVSLWQLLSSLKSENMLRLKRVGFAFVPLLIEDKLELKGFVSRGNMDQWLLEMHEFLLLRLGRPRATEQYNPSWSVKETVAAYVDCKEVEVPRYLEDKFPENLQLCQIVETWKYGVTTKQDLMMKG</sequence>
<dbReference type="GO" id="GO:0016887">
    <property type="term" value="F:ATP hydrolysis activity"/>
    <property type="evidence" value="ECO:0007669"/>
    <property type="project" value="InterPro"/>
</dbReference>
<dbReference type="GO" id="GO:0016020">
    <property type="term" value="C:membrane"/>
    <property type="evidence" value="ECO:0007669"/>
    <property type="project" value="TreeGrafter"/>
</dbReference>
<protein>
    <recommendedName>
        <fullName evidence="8">RZ-type domain-containing protein</fullName>
    </recommendedName>
</protein>
<dbReference type="InterPro" id="IPR031248">
    <property type="entry name" value="RNF213"/>
</dbReference>
<proteinExistence type="predicted"/>
<dbReference type="Pfam" id="PF20173">
    <property type="entry name" value="ZnF_RZ-type"/>
    <property type="match status" value="1"/>
</dbReference>
<evidence type="ECO:0000256" key="6">
    <source>
        <dbReference type="ARBA" id="ARBA00022859"/>
    </source>
</evidence>
<keyword evidence="6" id="KW-0391">Immunity</keyword>
<evidence type="ECO:0000259" key="8">
    <source>
        <dbReference type="PROSITE" id="PS51981"/>
    </source>
</evidence>
<keyword evidence="4" id="KW-0863">Zinc-finger</keyword>
<name>A0A3B4U3I8_SERDU</name>
<reference evidence="9" key="1">
    <citation type="submission" date="2025-08" db="UniProtKB">
        <authorList>
            <consortium name="Ensembl"/>
        </authorList>
    </citation>
    <scope>IDENTIFICATION</scope>
</reference>
<dbReference type="GO" id="GO:0005829">
    <property type="term" value="C:cytosol"/>
    <property type="evidence" value="ECO:0007669"/>
    <property type="project" value="TreeGrafter"/>
</dbReference>